<dbReference type="PANTHER" id="PTHR34849:SF3">
    <property type="entry name" value="SSR2962 PROTEIN"/>
    <property type="match status" value="1"/>
</dbReference>
<dbReference type="InterPro" id="IPR007367">
    <property type="entry name" value="DUF433"/>
</dbReference>
<dbReference type="InterPro" id="IPR009057">
    <property type="entry name" value="Homeodomain-like_sf"/>
</dbReference>
<dbReference type="RefSeq" id="WP_024980219.1">
    <property type="nucleotide sequence ID" value="NZ_CBCRUM010000008.1"/>
</dbReference>
<dbReference type="AlphaFoldDB" id="A0A1I4TE14"/>
<dbReference type="PANTHER" id="PTHR34849">
    <property type="entry name" value="SSL5025 PROTEIN"/>
    <property type="match status" value="1"/>
</dbReference>
<dbReference type="Gene3D" id="1.10.10.10">
    <property type="entry name" value="Winged helix-like DNA-binding domain superfamily/Winged helix DNA-binding domain"/>
    <property type="match status" value="1"/>
</dbReference>
<dbReference type="InterPro" id="IPR036388">
    <property type="entry name" value="WH-like_DNA-bd_sf"/>
</dbReference>
<proteinExistence type="predicted"/>
<accession>A0A1I4TE14</accession>
<dbReference type="SUPFAM" id="SSF46689">
    <property type="entry name" value="Homeodomain-like"/>
    <property type="match status" value="1"/>
</dbReference>
<reference evidence="2" key="1">
    <citation type="submission" date="2016-10" db="EMBL/GenBank/DDBJ databases">
        <authorList>
            <person name="Varghese N."/>
            <person name="Submissions S."/>
        </authorList>
    </citation>
    <scope>NUCLEOTIDE SEQUENCE [LARGE SCALE GENOMIC DNA]</scope>
    <source>
        <strain evidence="2">DSM 4002</strain>
    </source>
</reference>
<sequence length="77" mass="8762">METIADRITIDDRICNGKPTIRNKRITVNTILGFLSSGDSREEILLQYPSLENEDIDACLKFASELMNRNFTIKEVA</sequence>
<dbReference type="eggNOG" id="COG2442">
    <property type="taxonomic scope" value="Bacteria"/>
</dbReference>
<gene>
    <name evidence="1" type="ORF">SAMN05444143_10279</name>
</gene>
<evidence type="ECO:0000313" key="1">
    <source>
        <dbReference type="EMBL" id="SFM74810.1"/>
    </source>
</evidence>
<protein>
    <submittedName>
        <fullName evidence="1">Uncharacterized conserved protein, DUF433 family</fullName>
    </submittedName>
</protein>
<evidence type="ECO:0000313" key="2">
    <source>
        <dbReference type="Proteomes" id="UP000182961"/>
    </source>
</evidence>
<dbReference type="Proteomes" id="UP000182961">
    <property type="component" value="Unassembled WGS sequence"/>
</dbReference>
<dbReference type="Pfam" id="PF04255">
    <property type="entry name" value="DUF433"/>
    <property type="match status" value="1"/>
</dbReference>
<keyword evidence="2" id="KW-1185">Reference proteome</keyword>
<dbReference type="EMBL" id="FOUT01000002">
    <property type="protein sequence ID" value="SFM74810.1"/>
    <property type="molecule type" value="Genomic_DNA"/>
</dbReference>
<organism evidence="1 2">
    <name type="scientific">Flavobacterium succinicans</name>
    <dbReference type="NCBI Taxonomy" id="29536"/>
    <lineage>
        <taxon>Bacteria</taxon>
        <taxon>Pseudomonadati</taxon>
        <taxon>Bacteroidota</taxon>
        <taxon>Flavobacteriia</taxon>
        <taxon>Flavobacteriales</taxon>
        <taxon>Flavobacteriaceae</taxon>
        <taxon>Flavobacterium</taxon>
    </lineage>
</organism>
<name>A0A1I4TE14_9FLAO</name>